<proteinExistence type="predicted"/>
<dbReference type="Proteomes" id="UP001231915">
    <property type="component" value="Unassembled WGS sequence"/>
</dbReference>
<keyword evidence="3" id="KW-1185">Reference proteome</keyword>
<protein>
    <submittedName>
        <fullName evidence="2">Glutaredoxin</fullName>
    </submittedName>
</protein>
<dbReference type="InterPro" id="IPR011767">
    <property type="entry name" value="GLR_AS"/>
</dbReference>
<dbReference type="Pfam" id="PF00462">
    <property type="entry name" value="Glutaredoxin"/>
    <property type="match status" value="1"/>
</dbReference>
<dbReference type="InterPro" id="IPR036249">
    <property type="entry name" value="Thioredoxin-like_sf"/>
</dbReference>
<accession>A0ABT7EJB7</accession>
<dbReference type="InterPro" id="IPR004045">
    <property type="entry name" value="Glutathione_S-Trfase_N"/>
</dbReference>
<dbReference type="PROSITE" id="PS50404">
    <property type="entry name" value="GST_NTER"/>
    <property type="match status" value="1"/>
</dbReference>
<evidence type="ECO:0000259" key="1">
    <source>
        <dbReference type="PROSITE" id="PS50404"/>
    </source>
</evidence>
<dbReference type="EMBL" id="JASJUT010000003">
    <property type="protein sequence ID" value="MDK2595112.1"/>
    <property type="molecule type" value="Genomic_DNA"/>
</dbReference>
<feature type="domain" description="GST N-terminal" evidence="1">
    <location>
        <begin position="20"/>
        <end position="103"/>
    </location>
</feature>
<dbReference type="CDD" id="cd00570">
    <property type="entry name" value="GST_N_family"/>
    <property type="match status" value="1"/>
</dbReference>
<evidence type="ECO:0000313" key="2">
    <source>
        <dbReference type="EMBL" id="MDK2595112.1"/>
    </source>
</evidence>
<dbReference type="PROSITE" id="PS00195">
    <property type="entry name" value="GLUTAREDOXIN_1"/>
    <property type="match status" value="1"/>
</dbReference>
<dbReference type="PROSITE" id="PS51354">
    <property type="entry name" value="GLUTAREDOXIN_2"/>
    <property type="match status" value="1"/>
</dbReference>
<dbReference type="Gene3D" id="3.40.30.10">
    <property type="entry name" value="Glutaredoxin"/>
    <property type="match status" value="1"/>
</dbReference>
<dbReference type="SUPFAM" id="SSF52833">
    <property type="entry name" value="Thioredoxin-like"/>
    <property type="match status" value="1"/>
</dbReference>
<gene>
    <name evidence="2" type="ORF">QNM18_08680</name>
</gene>
<organism evidence="2 3">
    <name type="scientific">Pseudoalteromonas obscura</name>
    <dbReference type="NCBI Taxonomy" id="3048491"/>
    <lineage>
        <taxon>Bacteria</taxon>
        <taxon>Pseudomonadati</taxon>
        <taxon>Pseudomonadota</taxon>
        <taxon>Gammaproteobacteria</taxon>
        <taxon>Alteromonadales</taxon>
        <taxon>Pseudoalteromonadaceae</taxon>
        <taxon>Pseudoalteromonas</taxon>
    </lineage>
</organism>
<dbReference type="RefSeq" id="WP_211010133.1">
    <property type="nucleotide sequence ID" value="NZ_JASJUT010000003.1"/>
</dbReference>
<evidence type="ECO:0000313" key="3">
    <source>
        <dbReference type="Proteomes" id="UP001231915"/>
    </source>
</evidence>
<reference evidence="2 3" key="1">
    <citation type="submission" date="2023-05" db="EMBL/GenBank/DDBJ databases">
        <title>Pseudoalteromonas ardens sp. nov., Pseudoalteromonas obscura sp. nov., and Pseudoalteromonas umbrosa sp. nov., isolated from the coral Montipora capitata.</title>
        <authorList>
            <person name="Thomas E.M."/>
            <person name="Smith E.M."/>
            <person name="Papke E."/>
            <person name="Shlafstein M.D."/>
            <person name="Oline D.K."/>
            <person name="Videau P."/>
            <person name="Saw J.H."/>
            <person name="Strangman W.K."/>
            <person name="Ushijima B."/>
        </authorList>
    </citation>
    <scope>NUCLEOTIDE SEQUENCE [LARGE SCALE GENOMIC DNA]</scope>
    <source>
        <strain evidence="2 3">P94</strain>
    </source>
</reference>
<dbReference type="InterPro" id="IPR002109">
    <property type="entry name" value="Glutaredoxin"/>
</dbReference>
<comment type="caution">
    <text evidence="2">The sequence shown here is derived from an EMBL/GenBank/DDBJ whole genome shotgun (WGS) entry which is preliminary data.</text>
</comment>
<name>A0ABT7EJB7_9GAMM</name>
<sequence>MNIATKVSKTRSTGFNQTHQKLSLYYRPSCPYCHYVLGALKAHNINIELRNITDSAEYETELIKHGGKRQVPCLLVRGEGADNWMYESQDIIDYLLLTNDSDAADSECSGE</sequence>